<dbReference type="OMA" id="KITTCAW"/>
<sequence>LAIGTARGNLTVYNHMTSKRVPVLGKHTRKITTCAWSQNNMLAVGSEDKTMSISNALGDTIRVTALRAEPSDIQFSDMKLDERSGKDNTVSVVVGQKTLFLYNLQDPNNPIELAFQARYGSILAYKWFGDGYILLGFSEGYFVQISTHIKEVGQELFQCKNHKDFLSDIAYSTVLGKVASCGDNKVKIHDVANLTEVETVITIEDDP</sequence>
<dbReference type="SUPFAM" id="SSF50978">
    <property type="entry name" value="WD40 repeat-like"/>
    <property type="match status" value="1"/>
</dbReference>
<dbReference type="PaxDb" id="121845-A0A1S4ERG3"/>
<gene>
    <name evidence="5" type="primary">LOC108254289</name>
</gene>
<dbReference type="InterPro" id="IPR057855">
    <property type="entry name" value="Beta-prop_WDR19_1st"/>
</dbReference>
<dbReference type="InterPro" id="IPR040379">
    <property type="entry name" value="WDR19/dyf-2"/>
</dbReference>
<dbReference type="GO" id="GO:0005929">
    <property type="term" value="C:cilium"/>
    <property type="evidence" value="ECO:0007669"/>
    <property type="project" value="TreeGrafter"/>
</dbReference>
<dbReference type="RefSeq" id="XP_017304780.1">
    <property type="nucleotide sequence ID" value="XM_017449291.1"/>
</dbReference>
<dbReference type="Gene3D" id="2.130.10.10">
    <property type="entry name" value="YVTN repeat-like/Quinoprotein amine dehydrogenase"/>
    <property type="match status" value="1"/>
</dbReference>
<evidence type="ECO:0000259" key="3">
    <source>
        <dbReference type="Pfam" id="PF23389"/>
    </source>
</evidence>
<proteinExistence type="predicted"/>
<organism evidence="4 5">
    <name type="scientific">Diaphorina citri</name>
    <name type="common">Asian citrus psyllid</name>
    <dbReference type="NCBI Taxonomy" id="121845"/>
    <lineage>
        <taxon>Eukaryota</taxon>
        <taxon>Metazoa</taxon>
        <taxon>Ecdysozoa</taxon>
        <taxon>Arthropoda</taxon>
        <taxon>Hexapoda</taxon>
        <taxon>Insecta</taxon>
        <taxon>Pterygota</taxon>
        <taxon>Neoptera</taxon>
        <taxon>Paraneoptera</taxon>
        <taxon>Hemiptera</taxon>
        <taxon>Sternorrhyncha</taxon>
        <taxon>Psylloidea</taxon>
        <taxon>Psyllidae</taxon>
        <taxon>Diaphorininae</taxon>
        <taxon>Diaphorina</taxon>
    </lineage>
</organism>
<evidence type="ECO:0000313" key="4">
    <source>
        <dbReference type="Proteomes" id="UP000079169"/>
    </source>
</evidence>
<dbReference type="InterPro" id="IPR036322">
    <property type="entry name" value="WD40_repeat_dom_sf"/>
</dbReference>
<dbReference type="Pfam" id="PF23389">
    <property type="entry name" value="Beta-prop_WDR19_1st"/>
    <property type="match status" value="1"/>
</dbReference>
<feature type="domain" description="WDR19 first beta-propeller" evidence="3">
    <location>
        <begin position="1"/>
        <end position="206"/>
    </location>
</feature>
<accession>A0A1S4ERG3</accession>
<dbReference type="PANTHER" id="PTHR14920">
    <property type="entry name" value="OSMOTIC AVOIDANCE ABNORMAL PROTEIN 1/WD REPEAT MEMBRANE PROTEIN"/>
    <property type="match status" value="1"/>
</dbReference>
<dbReference type="Proteomes" id="UP000079169">
    <property type="component" value="Unplaced"/>
</dbReference>
<reference evidence="5" key="1">
    <citation type="submission" date="2025-08" db="UniProtKB">
        <authorList>
            <consortium name="RefSeq"/>
        </authorList>
    </citation>
    <scope>IDENTIFICATION</scope>
</reference>
<dbReference type="PANTHER" id="PTHR14920:SF0">
    <property type="entry name" value="WD REPEAT DOMAIN 19"/>
    <property type="match status" value="1"/>
</dbReference>
<evidence type="ECO:0000256" key="1">
    <source>
        <dbReference type="ARBA" id="ARBA00022574"/>
    </source>
</evidence>
<dbReference type="GO" id="GO:0060271">
    <property type="term" value="P:cilium assembly"/>
    <property type="evidence" value="ECO:0007669"/>
    <property type="project" value="TreeGrafter"/>
</dbReference>
<dbReference type="KEGG" id="dci:108254289"/>
<dbReference type="InterPro" id="IPR001680">
    <property type="entry name" value="WD40_rpt"/>
</dbReference>
<dbReference type="GeneID" id="108254289"/>
<evidence type="ECO:0000256" key="2">
    <source>
        <dbReference type="ARBA" id="ARBA00022737"/>
    </source>
</evidence>
<protein>
    <submittedName>
        <fullName evidence="5">WD repeat-containing protein 19-like</fullName>
    </submittedName>
</protein>
<dbReference type="SMART" id="SM00320">
    <property type="entry name" value="WD40"/>
    <property type="match status" value="2"/>
</dbReference>
<name>A0A1S4ERG3_DIACI</name>
<dbReference type="AlphaFoldDB" id="A0A1S4ERG3"/>
<dbReference type="GO" id="GO:0030991">
    <property type="term" value="C:intraciliary transport particle A"/>
    <property type="evidence" value="ECO:0007669"/>
    <property type="project" value="TreeGrafter"/>
</dbReference>
<feature type="non-terminal residue" evidence="5">
    <location>
        <position position="1"/>
    </location>
</feature>
<feature type="non-terminal residue" evidence="5">
    <location>
        <position position="207"/>
    </location>
</feature>
<keyword evidence="2" id="KW-0677">Repeat</keyword>
<dbReference type="STRING" id="121845.A0A1S4ERG3"/>
<dbReference type="InterPro" id="IPR015943">
    <property type="entry name" value="WD40/YVTN_repeat-like_dom_sf"/>
</dbReference>
<dbReference type="GO" id="GO:0035721">
    <property type="term" value="P:intraciliary retrograde transport"/>
    <property type="evidence" value="ECO:0007669"/>
    <property type="project" value="InterPro"/>
</dbReference>
<keyword evidence="1" id="KW-0853">WD repeat</keyword>
<evidence type="ECO:0000313" key="5">
    <source>
        <dbReference type="RefSeq" id="XP_017304780.1"/>
    </source>
</evidence>
<keyword evidence="4" id="KW-1185">Reference proteome</keyword>